<keyword evidence="1" id="KW-0813">Transport</keyword>
<dbReference type="GO" id="GO:0016887">
    <property type="term" value="F:ATP hydrolysis activity"/>
    <property type="evidence" value="ECO:0007669"/>
    <property type="project" value="InterPro"/>
</dbReference>
<dbReference type="AlphaFoldDB" id="L8J800"/>
<dbReference type="Gene3D" id="3.40.50.300">
    <property type="entry name" value="P-loop containing nucleotide triphosphate hydrolases"/>
    <property type="match status" value="1"/>
</dbReference>
<reference evidence="5 6" key="1">
    <citation type="submission" date="2012-12" db="EMBL/GenBank/DDBJ databases">
        <title>Genome Assembly of Photobacterium sp. AK15.</title>
        <authorList>
            <person name="Khatri I."/>
            <person name="Vaidya B."/>
            <person name="Srinivas T.N.R."/>
            <person name="Subramanian S."/>
            <person name="Pinnaka A."/>
        </authorList>
    </citation>
    <scope>NUCLEOTIDE SEQUENCE [LARGE SCALE GENOMIC DNA]</scope>
    <source>
        <strain evidence="5 6">AK15</strain>
    </source>
</reference>
<dbReference type="SUPFAM" id="SSF52540">
    <property type="entry name" value="P-loop containing nucleoside triphosphate hydrolases"/>
    <property type="match status" value="1"/>
</dbReference>
<keyword evidence="2" id="KW-0547">Nucleotide-binding</keyword>
<dbReference type="PATRIC" id="fig|1056511.3.peg.3788"/>
<dbReference type="Proteomes" id="UP000011134">
    <property type="component" value="Unassembled WGS sequence"/>
</dbReference>
<dbReference type="Pfam" id="PF00005">
    <property type="entry name" value="ABC_tran"/>
    <property type="match status" value="1"/>
</dbReference>
<keyword evidence="6" id="KW-1185">Reference proteome</keyword>
<dbReference type="InterPro" id="IPR050093">
    <property type="entry name" value="ABC_SmlMolc_Importer"/>
</dbReference>
<gene>
    <name evidence="5" type="ORF">C942_02865</name>
</gene>
<evidence type="ECO:0000256" key="1">
    <source>
        <dbReference type="ARBA" id="ARBA00022448"/>
    </source>
</evidence>
<evidence type="ECO:0000313" key="6">
    <source>
        <dbReference type="Proteomes" id="UP000011134"/>
    </source>
</evidence>
<dbReference type="PROSITE" id="PS00211">
    <property type="entry name" value="ABC_TRANSPORTER_1"/>
    <property type="match status" value="1"/>
</dbReference>
<protein>
    <submittedName>
        <fullName evidence="5">ABC transporter ATP-binding protein</fullName>
    </submittedName>
</protein>
<evidence type="ECO:0000313" key="5">
    <source>
        <dbReference type="EMBL" id="ELR64283.1"/>
    </source>
</evidence>
<proteinExistence type="predicted"/>
<dbReference type="PANTHER" id="PTHR42781">
    <property type="entry name" value="SPERMIDINE/PUTRESCINE IMPORT ATP-BINDING PROTEIN POTA"/>
    <property type="match status" value="1"/>
</dbReference>
<dbReference type="RefSeq" id="WP_007468582.1">
    <property type="nucleotide sequence ID" value="NZ_AMZO01000030.1"/>
</dbReference>
<dbReference type="PROSITE" id="PS50893">
    <property type="entry name" value="ABC_TRANSPORTER_2"/>
    <property type="match status" value="1"/>
</dbReference>
<organism evidence="5 6">
    <name type="scientific">Photobacterium marinum</name>
    <dbReference type="NCBI Taxonomy" id="1056511"/>
    <lineage>
        <taxon>Bacteria</taxon>
        <taxon>Pseudomonadati</taxon>
        <taxon>Pseudomonadota</taxon>
        <taxon>Gammaproteobacteria</taxon>
        <taxon>Vibrionales</taxon>
        <taxon>Vibrionaceae</taxon>
        <taxon>Photobacterium</taxon>
    </lineage>
</organism>
<dbReference type="SMART" id="SM00382">
    <property type="entry name" value="AAA"/>
    <property type="match status" value="1"/>
</dbReference>
<dbReference type="PANTHER" id="PTHR42781:SF4">
    <property type="entry name" value="SPERMIDINE_PUTRESCINE IMPORT ATP-BINDING PROTEIN POTA"/>
    <property type="match status" value="1"/>
</dbReference>
<dbReference type="InterPro" id="IPR003593">
    <property type="entry name" value="AAA+_ATPase"/>
</dbReference>
<sequence>MLKINQLSTGIIKNAHLHLKPAECIAITGPSGSGKTTLLNAITGYTDYRGSISIDQAKVDTQPSWQRACRYLNQRLYLFPHRTVAGNLALAQQGNKQTVNSAQQIALLEQLNIGHLADHYPHQLSGGEQQRVALARALISKPKLLLLDEPFSSLDWDNRTRLWQVIQQLRTETGVSILLVTHEPREADALSDRQISILDGRLIH</sequence>
<name>L8J800_9GAMM</name>
<dbReference type="InterPro" id="IPR003439">
    <property type="entry name" value="ABC_transporter-like_ATP-bd"/>
</dbReference>
<comment type="caution">
    <text evidence="5">The sequence shown here is derived from an EMBL/GenBank/DDBJ whole genome shotgun (WGS) entry which is preliminary data.</text>
</comment>
<evidence type="ECO:0000256" key="2">
    <source>
        <dbReference type="ARBA" id="ARBA00022741"/>
    </source>
</evidence>
<dbReference type="OrthoDB" id="9802264at2"/>
<dbReference type="InterPro" id="IPR017871">
    <property type="entry name" value="ABC_transporter-like_CS"/>
</dbReference>
<dbReference type="EMBL" id="AMZO01000030">
    <property type="protein sequence ID" value="ELR64283.1"/>
    <property type="molecule type" value="Genomic_DNA"/>
</dbReference>
<evidence type="ECO:0000256" key="3">
    <source>
        <dbReference type="ARBA" id="ARBA00022840"/>
    </source>
</evidence>
<dbReference type="GO" id="GO:0005524">
    <property type="term" value="F:ATP binding"/>
    <property type="evidence" value="ECO:0007669"/>
    <property type="project" value="UniProtKB-KW"/>
</dbReference>
<feature type="domain" description="ABC transporter" evidence="4">
    <location>
        <begin position="2"/>
        <end position="203"/>
    </location>
</feature>
<evidence type="ECO:0000259" key="4">
    <source>
        <dbReference type="PROSITE" id="PS50893"/>
    </source>
</evidence>
<keyword evidence="3 5" id="KW-0067">ATP-binding</keyword>
<dbReference type="InterPro" id="IPR027417">
    <property type="entry name" value="P-loop_NTPase"/>
</dbReference>
<accession>L8J800</accession>